<gene>
    <name evidence="3" type="ORF">AVDCRST_MAG88-4346</name>
</gene>
<feature type="transmembrane region" description="Helical" evidence="1">
    <location>
        <begin position="12"/>
        <end position="32"/>
    </location>
</feature>
<evidence type="ECO:0000313" key="3">
    <source>
        <dbReference type="EMBL" id="CAA9588181.1"/>
    </source>
</evidence>
<proteinExistence type="predicted"/>
<dbReference type="AlphaFoldDB" id="A0A6J4VWV1"/>
<keyword evidence="1" id="KW-1133">Transmembrane helix</keyword>
<accession>A0A6J4VWV1</accession>
<sequence length="410" mass="43373">MTFTFTLTSRRIIALLGFLNITLVATLLFTSVKPSLADQPDPLPPPPSVGTNIPASYFGPMPSEVQKELVGPVELLRAGQVDEEAFTVTLPLYRGQLGDGRAVWYILTDTTDRGNAEALGLNWSPKLVYAAVGRAVRSARLGQDGTLTFGGGAVDFSPARALTPGDAPNFFPPKAAQPGSVGDAAYTPLIRIENAGGHIYNAPVVAFGSDANQLRFCDGNPDYSLVHDRVTKICAEGNGGGTVTLKMTPIFSFAKPASYISTEASDPMVATLDRGTHAPALADIKVGNDDGAFSAIERLFVIANGPTGAGNPQRQGLNSALSDLDEKGMPAPPLHVIGGIPTVALDYSPLWDLNLGAWTQEAIDRGYRSRLIDEFQLLSVVQKGHITRPGGGQFGSTGIVVNCPIIMRFL</sequence>
<organism evidence="3">
    <name type="scientific">uncultured Thermomicrobiales bacterium</name>
    <dbReference type="NCBI Taxonomy" id="1645740"/>
    <lineage>
        <taxon>Bacteria</taxon>
        <taxon>Pseudomonadati</taxon>
        <taxon>Thermomicrobiota</taxon>
        <taxon>Thermomicrobia</taxon>
        <taxon>Thermomicrobiales</taxon>
        <taxon>environmental samples</taxon>
    </lineage>
</organism>
<dbReference type="InterPro" id="IPR055905">
    <property type="entry name" value="DUF7482"/>
</dbReference>
<evidence type="ECO:0000256" key="1">
    <source>
        <dbReference type="SAM" id="Phobius"/>
    </source>
</evidence>
<reference evidence="3" key="1">
    <citation type="submission" date="2020-02" db="EMBL/GenBank/DDBJ databases">
        <authorList>
            <person name="Meier V. D."/>
        </authorList>
    </citation>
    <scope>NUCLEOTIDE SEQUENCE</scope>
    <source>
        <strain evidence="3">AVDCRST_MAG88</strain>
    </source>
</reference>
<name>A0A6J4VWV1_9BACT</name>
<dbReference type="EMBL" id="CADCWM010001090">
    <property type="protein sequence ID" value="CAA9588181.1"/>
    <property type="molecule type" value="Genomic_DNA"/>
</dbReference>
<keyword evidence="1" id="KW-0812">Transmembrane</keyword>
<feature type="domain" description="DUF7482" evidence="2">
    <location>
        <begin position="80"/>
        <end position="127"/>
    </location>
</feature>
<dbReference type="Pfam" id="PF24298">
    <property type="entry name" value="DUF7482"/>
    <property type="match status" value="1"/>
</dbReference>
<protein>
    <recommendedName>
        <fullName evidence="2">DUF7482 domain-containing protein</fullName>
    </recommendedName>
</protein>
<keyword evidence="1" id="KW-0472">Membrane</keyword>
<evidence type="ECO:0000259" key="2">
    <source>
        <dbReference type="Pfam" id="PF24298"/>
    </source>
</evidence>